<dbReference type="GO" id="GO:0030313">
    <property type="term" value="C:cell envelope"/>
    <property type="evidence" value="ECO:0007669"/>
    <property type="project" value="UniProtKB-SubCell"/>
</dbReference>
<dbReference type="EMBL" id="FOGP01000003">
    <property type="protein sequence ID" value="SER47003.1"/>
    <property type="molecule type" value="Genomic_DNA"/>
</dbReference>
<dbReference type="PANTHER" id="PTHR30290">
    <property type="entry name" value="PERIPLASMIC BINDING COMPONENT OF ABC TRANSPORTER"/>
    <property type="match status" value="1"/>
</dbReference>
<keyword evidence="4 5" id="KW-0732">Signal</keyword>
<evidence type="ECO:0000313" key="8">
    <source>
        <dbReference type="EMBL" id="SER47003.1"/>
    </source>
</evidence>
<evidence type="ECO:0000313" key="9">
    <source>
        <dbReference type="Proteomes" id="UP000199128"/>
    </source>
</evidence>
<dbReference type="Proteomes" id="UP000199135">
    <property type="component" value="Unassembled WGS sequence"/>
</dbReference>
<feature type="signal peptide" evidence="5">
    <location>
        <begin position="1"/>
        <end position="29"/>
    </location>
</feature>
<dbReference type="InterPro" id="IPR000914">
    <property type="entry name" value="SBP_5_dom"/>
</dbReference>
<evidence type="ECO:0000256" key="1">
    <source>
        <dbReference type="ARBA" id="ARBA00004196"/>
    </source>
</evidence>
<evidence type="ECO:0000256" key="4">
    <source>
        <dbReference type="ARBA" id="ARBA00022729"/>
    </source>
</evidence>
<organism evidence="8 9">
    <name type="scientific">Parafannyhessea umbonata</name>
    <dbReference type="NCBI Taxonomy" id="604330"/>
    <lineage>
        <taxon>Bacteria</taxon>
        <taxon>Bacillati</taxon>
        <taxon>Actinomycetota</taxon>
        <taxon>Coriobacteriia</taxon>
        <taxon>Coriobacteriales</taxon>
        <taxon>Atopobiaceae</taxon>
        <taxon>Parafannyhessea</taxon>
    </lineage>
</organism>
<dbReference type="PIRSF" id="PIRSF002741">
    <property type="entry name" value="MppA"/>
    <property type="match status" value="1"/>
</dbReference>
<feature type="chain" id="PRO_5039273301" evidence="5">
    <location>
        <begin position="30"/>
        <end position="543"/>
    </location>
</feature>
<reference evidence="9 10" key="2">
    <citation type="submission" date="2016-10" db="EMBL/GenBank/DDBJ databases">
        <authorList>
            <person name="Varghese N."/>
            <person name="Submissions S."/>
        </authorList>
    </citation>
    <scope>NUCLEOTIDE SEQUENCE [LARGE SCALE GENOMIC DNA]</scope>
    <source>
        <strain evidence="9">KHGC19</strain>
        <strain evidence="7 10">WCP15</strain>
    </source>
</reference>
<name>A0A1H9PHG2_9ACTN</name>
<evidence type="ECO:0000256" key="5">
    <source>
        <dbReference type="SAM" id="SignalP"/>
    </source>
</evidence>
<dbReference type="GO" id="GO:0042597">
    <property type="term" value="C:periplasmic space"/>
    <property type="evidence" value="ECO:0007669"/>
    <property type="project" value="UniProtKB-ARBA"/>
</dbReference>
<dbReference type="Proteomes" id="UP000199128">
    <property type="component" value="Unassembled WGS sequence"/>
</dbReference>
<accession>A0A1H9PHG2</accession>
<protein>
    <submittedName>
        <fullName evidence="8">Peptide/nickel transport system substrate-binding protein</fullName>
    </submittedName>
</protein>
<evidence type="ECO:0000313" key="7">
    <source>
        <dbReference type="EMBL" id="SEH66637.1"/>
    </source>
</evidence>
<dbReference type="PROSITE" id="PS51257">
    <property type="entry name" value="PROKAR_LIPOPROTEIN"/>
    <property type="match status" value="1"/>
</dbReference>
<sequence>MMEKSLSRRSFLKASAVTAGGAAASSMLAACGGSDASADGSKKKILKFGQANAKQGLDMQKSTNSGSSSIADSIFEAPLLWTEDNELVPCLLKEIPTFEADGVTLHCELKEGIKFHDGSTLTADDVKYSFERMFKPETGAKSTYMYDKIKGAKEMLAGTATELEGLTVEDDTHFTFVLTDPMITFVNNLGIDYADIFPKDACEKAGDAWGTGTNVIGTGKYKVVSNDDTTEVVLEKFEDYHDGTPALDEIHFTFIDDLNTKMMSFKNGDIDYCDLDASQLQQYQGDPDVKDLITQYQTLGVQFVNLNLSSEKLQDVRVRKALSLAINRDELIQSIAGGAGIAPSGWLAPQTPGHDDSAPTFEYDPEKAKALLAEAGVSNLELSAKVRANINQKQLVAVQDYWDKIGVKLTVETEDNGVWAQDWADGNLEITALGWFPLYADADNHMYTYFYSENAKAKSSFYNNPEFDDLVSQARIEQDQDKRADLYKQADDILTRQDYATIPLYYPKNQFVAKDYVKNAKVGNLVYHMNDVDIDTTKEDYAG</sequence>
<keyword evidence="3" id="KW-0813">Transport</keyword>
<dbReference type="AlphaFoldDB" id="A0A1H9PHG2"/>
<comment type="subcellular location">
    <subcellularLocation>
        <location evidence="1">Cell envelope</location>
    </subcellularLocation>
</comment>
<evidence type="ECO:0000259" key="6">
    <source>
        <dbReference type="Pfam" id="PF00496"/>
    </source>
</evidence>
<proteinExistence type="inferred from homology"/>
<dbReference type="NCBIfam" id="TIGR01409">
    <property type="entry name" value="TAT_signal_seq"/>
    <property type="match status" value="1"/>
</dbReference>
<dbReference type="Pfam" id="PF00496">
    <property type="entry name" value="SBP_bac_5"/>
    <property type="match status" value="1"/>
</dbReference>
<dbReference type="GO" id="GO:0015833">
    <property type="term" value="P:peptide transport"/>
    <property type="evidence" value="ECO:0007669"/>
    <property type="project" value="TreeGrafter"/>
</dbReference>
<dbReference type="PROSITE" id="PS51318">
    <property type="entry name" value="TAT"/>
    <property type="match status" value="1"/>
</dbReference>
<dbReference type="InterPro" id="IPR039424">
    <property type="entry name" value="SBP_5"/>
</dbReference>
<dbReference type="PANTHER" id="PTHR30290:SF10">
    <property type="entry name" value="PERIPLASMIC OLIGOPEPTIDE-BINDING PROTEIN-RELATED"/>
    <property type="match status" value="1"/>
</dbReference>
<reference evidence="8" key="1">
    <citation type="submission" date="2016-10" db="EMBL/GenBank/DDBJ databases">
        <authorList>
            <person name="de Groot N.N."/>
        </authorList>
    </citation>
    <scope>NUCLEOTIDE SEQUENCE [LARGE SCALE GENOMIC DNA]</scope>
    <source>
        <strain evidence="8">KHGC19</strain>
    </source>
</reference>
<dbReference type="GO" id="GO:1904680">
    <property type="term" value="F:peptide transmembrane transporter activity"/>
    <property type="evidence" value="ECO:0007669"/>
    <property type="project" value="TreeGrafter"/>
</dbReference>
<evidence type="ECO:0000256" key="3">
    <source>
        <dbReference type="ARBA" id="ARBA00022448"/>
    </source>
</evidence>
<dbReference type="GO" id="GO:0043190">
    <property type="term" value="C:ATP-binding cassette (ABC) transporter complex"/>
    <property type="evidence" value="ECO:0007669"/>
    <property type="project" value="InterPro"/>
</dbReference>
<evidence type="ECO:0000256" key="2">
    <source>
        <dbReference type="ARBA" id="ARBA00005695"/>
    </source>
</evidence>
<dbReference type="InterPro" id="IPR019546">
    <property type="entry name" value="TAT_signal_bac_arc"/>
</dbReference>
<evidence type="ECO:0000313" key="10">
    <source>
        <dbReference type="Proteomes" id="UP000199135"/>
    </source>
</evidence>
<dbReference type="SUPFAM" id="SSF53850">
    <property type="entry name" value="Periplasmic binding protein-like II"/>
    <property type="match status" value="1"/>
</dbReference>
<comment type="similarity">
    <text evidence="2">Belongs to the bacterial solute-binding protein 5 family.</text>
</comment>
<dbReference type="EMBL" id="FNWT01000011">
    <property type="protein sequence ID" value="SEH66637.1"/>
    <property type="molecule type" value="Genomic_DNA"/>
</dbReference>
<dbReference type="Gene3D" id="3.40.190.10">
    <property type="entry name" value="Periplasmic binding protein-like II"/>
    <property type="match status" value="1"/>
</dbReference>
<feature type="domain" description="Solute-binding protein family 5" evidence="6">
    <location>
        <begin position="86"/>
        <end position="455"/>
    </location>
</feature>
<dbReference type="RefSeq" id="WP_180363898.1">
    <property type="nucleotide sequence ID" value="NZ_FNWT01000011.1"/>
</dbReference>
<gene>
    <name evidence="8" type="ORF">SAMN05216446_0924</name>
    <name evidence="7" type="ORF">SAMN05216447_11116</name>
</gene>
<dbReference type="CDD" id="cd00995">
    <property type="entry name" value="PBP2_NikA_DppA_OppA_like"/>
    <property type="match status" value="1"/>
</dbReference>
<dbReference type="Gene3D" id="3.90.76.10">
    <property type="entry name" value="Dipeptide-binding Protein, Domain 1"/>
    <property type="match status" value="1"/>
</dbReference>
<dbReference type="InterPro" id="IPR006311">
    <property type="entry name" value="TAT_signal"/>
</dbReference>
<dbReference type="InterPro" id="IPR030678">
    <property type="entry name" value="Peptide/Ni-bd"/>
</dbReference>
<dbReference type="Gene3D" id="3.10.105.10">
    <property type="entry name" value="Dipeptide-binding Protein, Domain 3"/>
    <property type="match status" value="1"/>
</dbReference>
<keyword evidence="10" id="KW-1185">Reference proteome</keyword>